<name>A0A2S2BS27_9NOCA</name>
<proteinExistence type="predicted"/>
<dbReference type="KEGG" id="roz:CBI38_07405"/>
<evidence type="ECO:0000313" key="1">
    <source>
        <dbReference type="EMBL" id="AWK71436.1"/>
    </source>
</evidence>
<dbReference type="RefSeq" id="WP_109327705.1">
    <property type="nucleotide sequence ID" value="NZ_CP021354.1"/>
</dbReference>
<gene>
    <name evidence="1" type="ORF">CBI38_07405</name>
</gene>
<keyword evidence="2" id="KW-1185">Reference proteome</keyword>
<dbReference type="AlphaFoldDB" id="A0A2S2BS27"/>
<protein>
    <submittedName>
        <fullName evidence="1">Uncharacterized protein</fullName>
    </submittedName>
</protein>
<evidence type="ECO:0000313" key="2">
    <source>
        <dbReference type="Proteomes" id="UP000245711"/>
    </source>
</evidence>
<dbReference type="InterPro" id="IPR046652">
    <property type="entry name" value="DUF6764"/>
</dbReference>
<accession>A0A2S2BS27</accession>
<dbReference type="OrthoDB" id="4485718at2"/>
<reference evidence="1 2" key="1">
    <citation type="submission" date="2017-05" db="EMBL/GenBank/DDBJ databases">
        <title>Isolation of Rhodococcus sp. S2-17 biodegrading of BP-3.</title>
        <authorList>
            <person name="Lee Y."/>
            <person name="Kim K.H."/>
            <person name="Chun B.H."/>
            <person name="Jung H.S."/>
            <person name="Jeon C.O."/>
        </authorList>
    </citation>
    <scope>NUCLEOTIDE SEQUENCE [LARGE SCALE GENOMIC DNA]</scope>
    <source>
        <strain evidence="1 2">S2-17</strain>
    </source>
</reference>
<organism evidence="1 2">
    <name type="scientific">Rhodococcus oxybenzonivorans</name>
    <dbReference type="NCBI Taxonomy" id="1990687"/>
    <lineage>
        <taxon>Bacteria</taxon>
        <taxon>Bacillati</taxon>
        <taxon>Actinomycetota</taxon>
        <taxon>Actinomycetes</taxon>
        <taxon>Mycobacteriales</taxon>
        <taxon>Nocardiaceae</taxon>
        <taxon>Rhodococcus</taxon>
    </lineage>
</organism>
<dbReference type="EMBL" id="CP021354">
    <property type="protein sequence ID" value="AWK71436.1"/>
    <property type="molecule type" value="Genomic_DNA"/>
</dbReference>
<dbReference type="Proteomes" id="UP000245711">
    <property type="component" value="Chromosome"/>
</dbReference>
<sequence length="184" mass="17251">MLAVSMPATSTASATSTRISSLFGRRLARAGAAMVVGLGVAAGLSVAGAGVAGAAPVTCVSPPSVNDIQVSDTASCGAKATEAGVARATAMESGTAVSVANGHGSTTTYANGFGTSLGASTGSGQAYAVSLGGGIARSGAADGTTTVAIAGWGSGATSDANGVDCVGALSLAFNLNTGQVCAMR</sequence>
<dbReference type="Pfam" id="PF20550">
    <property type="entry name" value="DUF6764"/>
    <property type="match status" value="1"/>
</dbReference>